<protein>
    <submittedName>
        <fullName evidence="1">Uncharacterized protein</fullName>
    </submittedName>
</protein>
<dbReference type="InterPro" id="IPR037695">
    <property type="entry name" value="IQUB"/>
</dbReference>
<dbReference type="PANTHER" id="PTHR21074">
    <property type="entry name" value="IQ AND UBIQUITIN-LIKE DOMAIN-CONTAINING PROTEIN"/>
    <property type="match status" value="1"/>
</dbReference>
<evidence type="ECO:0000313" key="2">
    <source>
        <dbReference type="Proteomes" id="UP001469553"/>
    </source>
</evidence>
<organism evidence="1 2">
    <name type="scientific">Ameca splendens</name>
    <dbReference type="NCBI Taxonomy" id="208324"/>
    <lineage>
        <taxon>Eukaryota</taxon>
        <taxon>Metazoa</taxon>
        <taxon>Chordata</taxon>
        <taxon>Craniata</taxon>
        <taxon>Vertebrata</taxon>
        <taxon>Euteleostomi</taxon>
        <taxon>Actinopterygii</taxon>
        <taxon>Neopterygii</taxon>
        <taxon>Teleostei</taxon>
        <taxon>Neoteleostei</taxon>
        <taxon>Acanthomorphata</taxon>
        <taxon>Ovalentaria</taxon>
        <taxon>Atherinomorphae</taxon>
        <taxon>Cyprinodontiformes</taxon>
        <taxon>Goodeidae</taxon>
        <taxon>Ameca</taxon>
    </lineage>
</organism>
<gene>
    <name evidence="1" type="ORF">AMECASPLE_033635</name>
</gene>
<proteinExistence type="predicted"/>
<name>A0ABV0Y6U4_9TELE</name>
<evidence type="ECO:0000313" key="1">
    <source>
        <dbReference type="EMBL" id="MEQ2289495.1"/>
    </source>
</evidence>
<dbReference type="EMBL" id="JAHRIP010023418">
    <property type="protein sequence ID" value="MEQ2289495.1"/>
    <property type="molecule type" value="Genomic_DNA"/>
</dbReference>
<keyword evidence="2" id="KW-1185">Reference proteome</keyword>
<dbReference type="PANTHER" id="PTHR21074:SF0">
    <property type="entry name" value="IQ AND UBIQUITIN-LIKE DOMAIN-CONTAINING PROTEIN"/>
    <property type="match status" value="1"/>
</dbReference>
<comment type="caution">
    <text evidence="1">The sequence shown here is derived from an EMBL/GenBank/DDBJ whole genome shotgun (WGS) entry which is preliminary data.</text>
</comment>
<sequence>MTFASVQVEDIQYLTEKVWASCSALNGSRDLYNLAFARWEHQKDWSPWNCILLCKEETYAHTQVEDIHQAYETTFIQWVEQKHLMARQHFSKNPVMAKYLGFYQDAALGNQFVM</sequence>
<reference evidence="1 2" key="1">
    <citation type="submission" date="2021-06" db="EMBL/GenBank/DDBJ databases">
        <authorList>
            <person name="Palmer J.M."/>
        </authorList>
    </citation>
    <scope>NUCLEOTIDE SEQUENCE [LARGE SCALE GENOMIC DNA]</scope>
    <source>
        <strain evidence="1 2">AS_MEX2019</strain>
        <tissue evidence="1">Muscle</tissue>
    </source>
</reference>
<accession>A0ABV0Y6U4</accession>
<dbReference type="Proteomes" id="UP001469553">
    <property type="component" value="Unassembled WGS sequence"/>
</dbReference>